<comment type="caution">
    <text evidence="1">The sequence shown here is derived from an EMBL/GenBank/DDBJ whole genome shotgun (WGS) entry which is preliminary data.</text>
</comment>
<evidence type="ECO:0000313" key="1">
    <source>
        <dbReference type="EMBL" id="OOZ42166.1"/>
    </source>
</evidence>
<reference evidence="1 2" key="1">
    <citation type="submission" date="2016-11" db="EMBL/GenBank/DDBJ databases">
        <title>Mixed transmission modes and dynamic genome evolution in an obligate animal-bacterial symbiosis.</title>
        <authorList>
            <person name="Russell S.L."/>
            <person name="Corbett-Detig R.B."/>
            <person name="Cavanaugh C.M."/>
        </authorList>
    </citation>
    <scope>NUCLEOTIDE SEQUENCE [LARGE SCALE GENOMIC DNA]</scope>
    <source>
        <strain evidence="1">Sveles-Q1</strain>
    </source>
</reference>
<dbReference type="AlphaFoldDB" id="A0A1T2LB34"/>
<dbReference type="EMBL" id="MPRL01000002">
    <property type="protein sequence ID" value="OOZ42166.1"/>
    <property type="molecule type" value="Genomic_DNA"/>
</dbReference>
<proteinExistence type="predicted"/>
<sequence length="1058" mass="116784">MLALFASSPTLAKEDFFRDCIIQDVDETGMVRVFNRKPELIEYREAVVVAVSEGTTPEVVVRCDIGAVHEYFGKLPEGKHYDIRMSATGQLSRDVGGLSRKKAVIPVKSGMNEVTVTFQDANFPQVGSFSKRLSFYAFVYDIEPAGRLQSPIKDPKQNFIAFMTDRQGNIYGQLSHDRKKVLARFSPSGRLSAKYDLGKDDPKHGSRGYPRPLFVDSQGHLYAIWLGNIIEYNKSGAFIQSHGTFGFSDRFRSASDLDADAKPEMDRDQPPVWQEINKWIYHNPPIVIRDWVYFIAEARPPKGVSGSRLVVARFSPTESKLEIVAQVAGVGSDYTHAEGMVQASDGTLHVKVTGKNWLKAVISVAPGDGKVTLLRKLPAGNKLTSMDDKTLASGTRRSLLAGDRRGYYFHAKRVLRDFSYVASLGLESQHFRYSRPRAGRKLKEIDLLTGKAITSSRDKAWSKNFWFHRGSIYVSYMDMRIARFSLRGGGGGAPAPETIHVKKQELSPSFELVRSGATFEQGIVLDGATAVSMEVRFSDGEGEAVVGERVDLSFWERLPQKGELRFPNGQVTDGEGRMLVEYLPPRITQEVMQAGKWAPQVRFTARAKLKKQELVVQVKAGLLGLAELELQLERNGYAPQQSIPIALADINNGVVKGQVVYPVGKGVYGTVVMPEVLPINGLFIRLVDKEKRVLVEAQSNADGQFELIYGDPAKSVGPAEFVLSEPLKVSAYDKDTDYFVTNARAAVREMEKKHYGYQAGAIRQLLSTYFPMKIAAAANNAEVELHRNQLVRVGLLMAALREGDDLANHAAEQFADSLVNVMDGLANLANIDLFDDKKLKIDEMSKSAGFKAGNFALMGGKAIKGRVAQFVMAQLKKNFVSVMRGTVAHHKHVAWYWLKKILMKGVVDIAGKPWKGQLVTGLMGEDRKQAQTAITAAANAWGNGKISESGGSNLLIRNRYAEIAEFKRQVTNQQLDLELYKADIDLGFDVIGQGLVVIATIKGGAVAGERVAEGVKMVDKGFKVITTGAEAYTGFQWLRDYDNARASIAQFTRAVVGP</sequence>
<gene>
    <name evidence="1" type="ORF">BOW53_00885</name>
</gene>
<name>A0A1T2LB34_9GAMM</name>
<evidence type="ECO:0000313" key="2">
    <source>
        <dbReference type="Proteomes" id="UP000191110"/>
    </source>
</evidence>
<dbReference type="Proteomes" id="UP000191110">
    <property type="component" value="Unassembled WGS sequence"/>
</dbReference>
<organism evidence="1 2">
    <name type="scientific">Solemya pervernicosa gill symbiont</name>
    <dbReference type="NCBI Taxonomy" id="642797"/>
    <lineage>
        <taxon>Bacteria</taxon>
        <taxon>Pseudomonadati</taxon>
        <taxon>Pseudomonadota</taxon>
        <taxon>Gammaproteobacteria</taxon>
        <taxon>sulfur-oxidizing symbionts</taxon>
    </lineage>
</organism>
<accession>A0A1T2LB34</accession>
<keyword evidence="2" id="KW-1185">Reference proteome</keyword>
<protein>
    <submittedName>
        <fullName evidence="1">Uncharacterized protein</fullName>
    </submittedName>
</protein>